<organism evidence="1 2">
    <name type="scientific">Nocardioides currus</name>
    <dbReference type="NCBI Taxonomy" id="2133958"/>
    <lineage>
        <taxon>Bacteria</taxon>
        <taxon>Bacillati</taxon>
        <taxon>Actinomycetota</taxon>
        <taxon>Actinomycetes</taxon>
        <taxon>Propionibacteriales</taxon>
        <taxon>Nocardioidaceae</taxon>
        <taxon>Nocardioides</taxon>
    </lineage>
</organism>
<evidence type="ECO:0000313" key="1">
    <source>
        <dbReference type="EMBL" id="PUA80512.1"/>
    </source>
</evidence>
<sequence length="81" mass="8953">MSGSVSASLLAVPEDHLTTLLAEALRNLVMFVENRSEDATPDDDVRALEDFVYVLSQASDADRTRVRHLMGEEVSAFLGWD</sequence>
<dbReference type="AlphaFoldDB" id="A0A2R7YVX5"/>
<reference evidence="1 2" key="1">
    <citation type="submission" date="2018-03" db="EMBL/GenBank/DDBJ databases">
        <authorList>
            <person name="Keele B.F."/>
        </authorList>
    </citation>
    <scope>NUCLEOTIDE SEQUENCE [LARGE SCALE GENOMIC DNA]</scope>
    <source>
        <strain evidence="1 2">IB-3</strain>
    </source>
</reference>
<gene>
    <name evidence="1" type="ORF">C7S10_12105</name>
</gene>
<accession>A0A2R7YVX5</accession>
<dbReference type="EMBL" id="PYXZ01000005">
    <property type="protein sequence ID" value="PUA80512.1"/>
    <property type="molecule type" value="Genomic_DNA"/>
</dbReference>
<comment type="caution">
    <text evidence="1">The sequence shown here is derived from an EMBL/GenBank/DDBJ whole genome shotgun (WGS) entry which is preliminary data.</text>
</comment>
<name>A0A2R7YVX5_9ACTN</name>
<evidence type="ECO:0000313" key="2">
    <source>
        <dbReference type="Proteomes" id="UP000244867"/>
    </source>
</evidence>
<dbReference type="Proteomes" id="UP000244867">
    <property type="component" value="Unassembled WGS sequence"/>
</dbReference>
<proteinExistence type="predicted"/>
<keyword evidence="2" id="KW-1185">Reference proteome</keyword>
<protein>
    <submittedName>
        <fullName evidence="1">Uncharacterized protein</fullName>
    </submittedName>
</protein>